<dbReference type="Pfam" id="PF12090">
    <property type="entry name" value="Spt20_SEP"/>
    <property type="match status" value="1"/>
</dbReference>
<dbReference type="STRING" id="669874.A0A1E4TZW5"/>
<gene>
    <name evidence="3" type="ORF">PACTADRAFT_79684</name>
</gene>
<evidence type="ECO:0000256" key="1">
    <source>
        <dbReference type="SAM" id="MobiDB-lite"/>
    </source>
</evidence>
<dbReference type="AlphaFoldDB" id="A0A1E4TZW5"/>
<evidence type="ECO:0000313" key="3">
    <source>
        <dbReference type="EMBL" id="ODV97295.1"/>
    </source>
</evidence>
<feature type="compositionally biased region" description="Low complexity" evidence="1">
    <location>
        <begin position="313"/>
        <end position="332"/>
    </location>
</feature>
<feature type="compositionally biased region" description="Polar residues" evidence="1">
    <location>
        <begin position="608"/>
        <end position="618"/>
    </location>
</feature>
<dbReference type="GO" id="GO:0000124">
    <property type="term" value="C:SAGA complex"/>
    <property type="evidence" value="ECO:0007669"/>
    <property type="project" value="InterPro"/>
</dbReference>
<dbReference type="GO" id="GO:0006357">
    <property type="term" value="P:regulation of transcription by RNA polymerase II"/>
    <property type="evidence" value="ECO:0007669"/>
    <property type="project" value="TreeGrafter"/>
</dbReference>
<evidence type="ECO:0000313" key="4">
    <source>
        <dbReference type="Proteomes" id="UP000094236"/>
    </source>
</evidence>
<name>A0A1E4TZW5_PACTA</name>
<feature type="region of interest" description="Disordered" evidence="1">
    <location>
        <begin position="586"/>
        <end position="649"/>
    </location>
</feature>
<evidence type="ECO:0000259" key="2">
    <source>
        <dbReference type="Pfam" id="PF12090"/>
    </source>
</evidence>
<accession>A0A1E4TZW5</accession>
<dbReference type="InterPro" id="IPR046468">
    <property type="entry name" value="Spt20-like_SEP"/>
</dbReference>
<feature type="region of interest" description="Disordered" evidence="1">
    <location>
        <begin position="129"/>
        <end position="157"/>
    </location>
</feature>
<dbReference type="GO" id="GO:0003712">
    <property type="term" value="F:transcription coregulator activity"/>
    <property type="evidence" value="ECO:0007669"/>
    <property type="project" value="InterPro"/>
</dbReference>
<sequence length="649" mass="73031">MNNYNLNVNNGINVNNGMNEINSKTNHPSPVIPGGPVNRSEVMNGSPVNLNNNNNNNYNRQGGGANIVNQNKNIRLPINNRVMVGNSVGGGVGSPVNQVNLVNQVNQVNRVNTGGIPVNGAGINMNMNMNMRGMMPNQSAKSALSQPQQVQQQQQQQQLLRHQLQQQAQQQAQAQRQQHPQTQTQTQTQQQQAQQAQLTQQQIQKQRHQILFQKLKNYKFSETSEEILAKYANFQPSLELHIHENYFRFGNQVGMIPKTSPLIKELLEYIAREQIPDSLVEVIKDGGIQLYEGCCIIQIYDHRHMVEKIVTQDGNNNQQEGVNNNNNGNDIDNLPKIKRVPKTYRTLLKPTQLSIFADLLYQMDSQQFRLSDHYMLLIEAEILTLTKRNVDLSVPLNPFKCNDYLQPETQKPVYDAEKDEVIHDYRKDLKPYHFKPLHEDIVHHNKSDYEQLMMILSDHGNHQMGDNLSNSSSSSQFLRLKFVENWRRKRERMKQAAIAANIQYRQQAGNDPSQGGVSGMVANTSAGVAANNGFNNGQSQQANGQQQSNVNGLGMFGLTQQQRYLIQQQRLIQQQQQLQMSNAINGTVDNNNMRNNNNSNSQLQNNMDGSGQSMSGKQSNSNTNLANLNGSTGNNNDNNDGNSGANIYV</sequence>
<feature type="compositionally biased region" description="Low complexity" evidence="1">
    <location>
        <begin position="146"/>
        <end position="157"/>
    </location>
</feature>
<dbReference type="EMBL" id="KV454012">
    <property type="protein sequence ID" value="ODV97295.1"/>
    <property type="molecule type" value="Genomic_DNA"/>
</dbReference>
<dbReference type="InterPro" id="IPR021950">
    <property type="entry name" value="Spt20"/>
</dbReference>
<organism evidence="3 4">
    <name type="scientific">Pachysolen tannophilus NRRL Y-2460</name>
    <dbReference type="NCBI Taxonomy" id="669874"/>
    <lineage>
        <taxon>Eukaryota</taxon>
        <taxon>Fungi</taxon>
        <taxon>Dikarya</taxon>
        <taxon>Ascomycota</taxon>
        <taxon>Saccharomycotina</taxon>
        <taxon>Pichiomycetes</taxon>
        <taxon>Pachysolenaceae</taxon>
        <taxon>Pachysolen</taxon>
    </lineage>
</organism>
<dbReference type="PANTHER" id="PTHR13526">
    <property type="entry name" value="TRANSCRIPTION FACTOR SPT20 HOMOLOG"/>
    <property type="match status" value="1"/>
</dbReference>
<feature type="domain" description="Spt20-like SEP" evidence="2">
    <location>
        <begin position="234"/>
        <end position="408"/>
    </location>
</feature>
<protein>
    <recommendedName>
        <fullName evidence="2">Spt20-like SEP domain-containing protein</fullName>
    </recommendedName>
</protein>
<dbReference type="OrthoDB" id="1932706at2759"/>
<feature type="region of interest" description="Disordered" evidence="1">
    <location>
        <begin position="313"/>
        <end position="335"/>
    </location>
</feature>
<dbReference type="Proteomes" id="UP000094236">
    <property type="component" value="Unassembled WGS sequence"/>
</dbReference>
<feature type="compositionally biased region" description="Low complexity" evidence="1">
    <location>
        <begin position="619"/>
        <end position="649"/>
    </location>
</feature>
<feature type="compositionally biased region" description="Low complexity" evidence="1">
    <location>
        <begin position="590"/>
        <end position="607"/>
    </location>
</feature>
<keyword evidence="4" id="KW-1185">Reference proteome</keyword>
<dbReference type="PANTHER" id="PTHR13526:SF8">
    <property type="entry name" value="TRANSCRIPTION FACTOR SPT20 HOMOLOG"/>
    <property type="match status" value="1"/>
</dbReference>
<proteinExistence type="predicted"/>
<reference evidence="4" key="1">
    <citation type="submission" date="2016-05" db="EMBL/GenBank/DDBJ databases">
        <title>Comparative genomics of biotechnologically important yeasts.</title>
        <authorList>
            <consortium name="DOE Joint Genome Institute"/>
            <person name="Riley R."/>
            <person name="Haridas S."/>
            <person name="Wolfe K.H."/>
            <person name="Lopes M.R."/>
            <person name="Hittinger C.T."/>
            <person name="Goker M."/>
            <person name="Salamov A."/>
            <person name="Wisecaver J."/>
            <person name="Long T.M."/>
            <person name="Aerts A.L."/>
            <person name="Barry K."/>
            <person name="Choi C."/>
            <person name="Clum A."/>
            <person name="Coughlan A.Y."/>
            <person name="Deshpande S."/>
            <person name="Douglass A.P."/>
            <person name="Hanson S.J."/>
            <person name="Klenk H.-P."/>
            <person name="Labutti K."/>
            <person name="Lapidus A."/>
            <person name="Lindquist E."/>
            <person name="Lipzen A."/>
            <person name="Meier-Kolthoff J.P."/>
            <person name="Ohm R.A."/>
            <person name="Otillar R.P."/>
            <person name="Pangilinan J."/>
            <person name="Peng Y."/>
            <person name="Rokas A."/>
            <person name="Rosa C.A."/>
            <person name="Scheuner C."/>
            <person name="Sibirny A.A."/>
            <person name="Slot J.C."/>
            <person name="Stielow J.B."/>
            <person name="Sun H."/>
            <person name="Kurtzman C.P."/>
            <person name="Blackwell M."/>
            <person name="Grigoriev I.V."/>
            <person name="Jeffries T.W."/>
        </authorList>
    </citation>
    <scope>NUCLEOTIDE SEQUENCE [LARGE SCALE GENOMIC DNA]</scope>
    <source>
        <strain evidence="4">NRRL Y-2460</strain>
    </source>
</reference>